<evidence type="ECO:0000256" key="2">
    <source>
        <dbReference type="ARBA" id="ARBA00001936"/>
    </source>
</evidence>
<evidence type="ECO:0000256" key="9">
    <source>
        <dbReference type="ARBA" id="ARBA00022842"/>
    </source>
</evidence>
<dbReference type="RefSeq" id="WP_420905460.1">
    <property type="nucleotide sequence ID" value="NZ_BAAFGK010000004.1"/>
</dbReference>
<keyword evidence="13" id="KW-0963">Cytoplasm</keyword>
<evidence type="ECO:0000256" key="14">
    <source>
        <dbReference type="RuleBase" id="RU004445"/>
    </source>
</evidence>
<feature type="binding site" evidence="13">
    <location>
        <position position="224"/>
    </location>
    <ligand>
        <name>Mg(2+)</name>
        <dbReference type="ChEBI" id="CHEBI:18420"/>
    </ligand>
</feature>
<dbReference type="EMBL" id="BAAFGK010000004">
    <property type="protein sequence ID" value="GAB0057768.1"/>
    <property type="molecule type" value="Genomic_DNA"/>
</dbReference>
<dbReference type="HAMAP" id="MF_01033">
    <property type="entry name" value="LeuB_type1"/>
    <property type="match status" value="1"/>
</dbReference>
<keyword evidence="10 13" id="KW-0560">Oxidoreductase</keyword>
<proteinExistence type="inferred from homology"/>
<feature type="site" description="Important for catalysis" evidence="13">
    <location>
        <position position="192"/>
    </location>
</feature>
<evidence type="ECO:0000259" key="15">
    <source>
        <dbReference type="SMART" id="SM01329"/>
    </source>
</evidence>
<dbReference type="GO" id="GO:0003862">
    <property type="term" value="F:3-isopropylmalate dehydrogenase activity"/>
    <property type="evidence" value="ECO:0007669"/>
    <property type="project" value="UniProtKB-EC"/>
</dbReference>
<feature type="binding site" evidence="13">
    <location>
        <position position="252"/>
    </location>
    <ligand>
        <name>Mg(2+)</name>
        <dbReference type="ChEBI" id="CHEBI:18420"/>
    </ligand>
</feature>
<dbReference type="NCBIfam" id="TIGR00169">
    <property type="entry name" value="leuB"/>
    <property type="match status" value="1"/>
</dbReference>
<accession>A0ABQ0CA48</accession>
<evidence type="ECO:0000256" key="1">
    <source>
        <dbReference type="ARBA" id="ARBA00000624"/>
    </source>
</evidence>
<comment type="function">
    <text evidence="13 14">Catalyzes the oxidation of 3-carboxy-2-hydroxy-4-methylpentanoate (3-isopropylmalate) to 3-carboxy-4-methyl-2-oxopentanoate. The product decarboxylates to 4-methyl-2 oxopentanoate.</text>
</comment>
<protein>
    <recommendedName>
        <fullName evidence="13">3-isopropylmalate dehydrogenase</fullName>
        <ecNumber evidence="13">1.1.1.85</ecNumber>
    </recommendedName>
    <alternativeName>
        <fullName evidence="13">3-IPM-DH</fullName>
    </alternativeName>
    <alternativeName>
        <fullName evidence="13">Beta-IPM dehydrogenase</fullName>
        <shortName evidence="13">IMDH</shortName>
    </alternativeName>
</protein>
<evidence type="ECO:0000256" key="11">
    <source>
        <dbReference type="ARBA" id="ARBA00023027"/>
    </source>
</evidence>
<comment type="subcellular location">
    <subcellularLocation>
        <location evidence="13">Cytoplasm</location>
    </subcellularLocation>
</comment>
<evidence type="ECO:0000256" key="5">
    <source>
        <dbReference type="ARBA" id="ARBA00011738"/>
    </source>
</evidence>
<keyword evidence="13" id="KW-0464">Manganese</keyword>
<evidence type="ECO:0000256" key="6">
    <source>
        <dbReference type="ARBA" id="ARBA00022430"/>
    </source>
</evidence>
<dbReference type="InterPro" id="IPR019818">
    <property type="entry name" value="IsoCit/isopropylmalate_DH_CS"/>
</dbReference>
<dbReference type="InterPro" id="IPR024084">
    <property type="entry name" value="IsoPropMal-DH-like_dom"/>
</dbReference>
<dbReference type="SUPFAM" id="SSF53659">
    <property type="entry name" value="Isocitrate/Isopropylmalate dehydrogenase-like"/>
    <property type="match status" value="1"/>
</dbReference>
<dbReference type="PANTHER" id="PTHR42979">
    <property type="entry name" value="3-ISOPROPYLMALATE DEHYDROGENASE"/>
    <property type="match status" value="1"/>
</dbReference>
<feature type="domain" description="Isopropylmalate dehydrogenase-like" evidence="15">
    <location>
        <begin position="4"/>
        <end position="352"/>
    </location>
</feature>
<evidence type="ECO:0000256" key="10">
    <source>
        <dbReference type="ARBA" id="ARBA00023002"/>
    </source>
</evidence>
<keyword evidence="17" id="KW-1185">Reference proteome</keyword>
<evidence type="ECO:0000256" key="7">
    <source>
        <dbReference type="ARBA" id="ARBA00022605"/>
    </source>
</evidence>
<feature type="binding site" evidence="13">
    <location>
        <position position="96"/>
    </location>
    <ligand>
        <name>substrate</name>
    </ligand>
</feature>
<feature type="site" description="Important for catalysis" evidence="13">
    <location>
        <position position="141"/>
    </location>
</feature>
<evidence type="ECO:0000256" key="13">
    <source>
        <dbReference type="HAMAP-Rule" id="MF_01033"/>
    </source>
</evidence>
<keyword evidence="12 13" id="KW-0100">Branched-chain amino acid biosynthesis</keyword>
<organism evidence="16 17">
    <name type="scientific">Candidatus Magnetaquiglobus chichijimensis</name>
    <dbReference type="NCBI Taxonomy" id="3141448"/>
    <lineage>
        <taxon>Bacteria</taxon>
        <taxon>Pseudomonadati</taxon>
        <taxon>Pseudomonadota</taxon>
        <taxon>Magnetococcia</taxon>
        <taxon>Magnetococcales</taxon>
        <taxon>Candidatus Magnetaquicoccaceae</taxon>
        <taxon>Candidatus Magnetaquiglobus</taxon>
    </lineage>
</organism>
<dbReference type="PANTHER" id="PTHR42979:SF1">
    <property type="entry name" value="3-ISOPROPYLMALATE DEHYDROGENASE"/>
    <property type="match status" value="1"/>
</dbReference>
<keyword evidence="11 13" id="KW-0520">NAD</keyword>
<dbReference type="SMART" id="SM01329">
    <property type="entry name" value="Iso_dh"/>
    <property type="match status" value="1"/>
</dbReference>
<evidence type="ECO:0000256" key="3">
    <source>
        <dbReference type="ARBA" id="ARBA00004762"/>
    </source>
</evidence>
<dbReference type="Pfam" id="PF00180">
    <property type="entry name" value="Iso_dh"/>
    <property type="match status" value="1"/>
</dbReference>
<dbReference type="EC" id="1.1.1.85" evidence="13"/>
<dbReference type="InterPro" id="IPR004429">
    <property type="entry name" value="Isopropylmalate_DH"/>
</dbReference>
<comment type="cofactor">
    <cofactor evidence="2">
        <name>Mn(2+)</name>
        <dbReference type="ChEBI" id="CHEBI:29035"/>
    </cofactor>
</comment>
<keyword evidence="9 13" id="KW-0460">Magnesium</keyword>
<evidence type="ECO:0000256" key="4">
    <source>
        <dbReference type="ARBA" id="ARBA00008319"/>
    </source>
</evidence>
<dbReference type="Gene3D" id="3.40.718.10">
    <property type="entry name" value="Isopropylmalate Dehydrogenase"/>
    <property type="match status" value="1"/>
</dbReference>
<evidence type="ECO:0000256" key="8">
    <source>
        <dbReference type="ARBA" id="ARBA00022723"/>
    </source>
</evidence>
<sequence length="357" mass="38346">MEKSIYLLPGDGIGQEIMAEAVKILDWVQGQGLASLAIREGLIGGTAYDRTGTPLPAVTVAEAKAADAVLLGAVGGVKWESLDYAVRPERGLLGIRKELDLYCNLRPAQVFPQLANASTLKPEVVAGIDIMVVRELSSGIYFGQPRGVETLPDGRKKGVNTEVYYTDEIVRVARRAFEIAGKRSGRLCSVDKANVLECTELWRKTVIEVGADYPGIVLSHMYVDNAAMQLIRNPRQFDVILTTNLFGDILSDEASMLTGSIGMLPSASLGDRSALYEPIHGSAPDIAGMGVANPLAMILSVAMMFKYTLNLPEVADRIERAVHRVLDAGLRTADIMQEGMTKVGTVAMGDAVVKALA</sequence>
<comment type="pathway">
    <text evidence="3 13 14">Amino-acid biosynthesis; L-leucine biosynthesis; L-leucine from 3-methyl-2-oxobutanoate: step 3/4.</text>
</comment>
<comment type="cofactor">
    <cofactor evidence="13 14">
        <name>Mg(2+)</name>
        <dbReference type="ChEBI" id="CHEBI:18420"/>
    </cofactor>
    <cofactor evidence="13 14">
        <name>Mn(2+)</name>
        <dbReference type="ChEBI" id="CHEBI:29035"/>
    </cofactor>
    <text evidence="13 14">Binds 1 Mg(2+) or Mn(2+) ion per subunit.</text>
</comment>
<dbReference type="PROSITE" id="PS00470">
    <property type="entry name" value="IDH_IMDH"/>
    <property type="match status" value="1"/>
</dbReference>
<name>A0ABQ0CA48_9PROT</name>
<evidence type="ECO:0000256" key="12">
    <source>
        <dbReference type="ARBA" id="ARBA00023304"/>
    </source>
</evidence>
<gene>
    <name evidence="13 16" type="primary">leuB</name>
    <name evidence="16" type="ORF">SIID45300_02100</name>
</gene>
<feature type="binding site" evidence="13">
    <location>
        <position position="248"/>
    </location>
    <ligand>
        <name>Mg(2+)</name>
        <dbReference type="ChEBI" id="CHEBI:18420"/>
    </ligand>
</feature>
<dbReference type="Proteomes" id="UP001628193">
    <property type="component" value="Unassembled WGS sequence"/>
</dbReference>
<feature type="binding site" evidence="13">
    <location>
        <position position="106"/>
    </location>
    <ligand>
        <name>substrate</name>
    </ligand>
</feature>
<keyword evidence="6 13" id="KW-0432">Leucine biosynthesis</keyword>
<feature type="binding site" evidence="13">
    <location>
        <begin position="281"/>
        <end position="293"/>
    </location>
    <ligand>
        <name>NAD(+)</name>
        <dbReference type="ChEBI" id="CHEBI:57540"/>
    </ligand>
</feature>
<comment type="caution">
    <text evidence="13">Lacks conserved residue(s) required for the propagation of feature annotation.</text>
</comment>
<feature type="binding site" evidence="13">
    <location>
        <position position="224"/>
    </location>
    <ligand>
        <name>substrate</name>
    </ligand>
</feature>
<evidence type="ECO:0000313" key="16">
    <source>
        <dbReference type="EMBL" id="GAB0057768.1"/>
    </source>
</evidence>
<evidence type="ECO:0000313" key="17">
    <source>
        <dbReference type="Proteomes" id="UP001628193"/>
    </source>
</evidence>
<reference evidence="16 17" key="1">
    <citation type="submission" date="2024-09" db="EMBL/GenBank/DDBJ databases">
        <title>Draft genome sequence of Candidatus Magnetaquicoccaceae bacterium FCR-1.</title>
        <authorList>
            <person name="Shimoshige H."/>
            <person name="Shimamura S."/>
            <person name="Taoka A."/>
            <person name="Kobayashi H."/>
            <person name="Maekawa T."/>
        </authorList>
    </citation>
    <scope>NUCLEOTIDE SEQUENCE [LARGE SCALE GENOMIC DNA]</scope>
    <source>
        <strain evidence="16 17">FCR-1</strain>
    </source>
</reference>
<feature type="binding site" evidence="13">
    <location>
        <position position="134"/>
    </location>
    <ligand>
        <name>substrate</name>
    </ligand>
</feature>
<comment type="similarity">
    <text evidence="4 13">Belongs to the isocitrate and isopropylmalate dehydrogenases family. LeuB type 1 subfamily.</text>
</comment>
<comment type="catalytic activity">
    <reaction evidence="1 13 14">
        <text>(2R,3S)-3-isopropylmalate + NAD(+) = 4-methyl-2-oxopentanoate + CO2 + NADH</text>
        <dbReference type="Rhea" id="RHEA:32271"/>
        <dbReference type="ChEBI" id="CHEBI:16526"/>
        <dbReference type="ChEBI" id="CHEBI:17865"/>
        <dbReference type="ChEBI" id="CHEBI:35121"/>
        <dbReference type="ChEBI" id="CHEBI:57540"/>
        <dbReference type="ChEBI" id="CHEBI:57945"/>
        <dbReference type="EC" id="1.1.1.85"/>
    </reaction>
</comment>
<keyword evidence="8 13" id="KW-0479">Metal-binding</keyword>
<comment type="subunit">
    <text evidence="5 13 14">Homodimer.</text>
</comment>
<comment type="caution">
    <text evidence="16">The sequence shown here is derived from an EMBL/GenBank/DDBJ whole genome shotgun (WGS) entry which is preliminary data.</text>
</comment>
<keyword evidence="7 13" id="KW-0028">Amino-acid biosynthesis</keyword>